<evidence type="ECO:0000313" key="10">
    <source>
        <dbReference type="Proteomes" id="UP000323067"/>
    </source>
</evidence>
<dbReference type="Gene3D" id="1.20.1720.10">
    <property type="entry name" value="Multidrug resistance protein D"/>
    <property type="match status" value="1"/>
</dbReference>
<keyword evidence="3 7" id="KW-0812">Transmembrane</keyword>
<dbReference type="VEuPathDB" id="FungiDB:A9K55_002083"/>
<feature type="transmembrane region" description="Helical" evidence="7">
    <location>
        <begin position="393"/>
        <end position="411"/>
    </location>
</feature>
<evidence type="ECO:0000256" key="5">
    <source>
        <dbReference type="ARBA" id="ARBA00023136"/>
    </source>
</evidence>
<proteinExistence type="predicted"/>
<dbReference type="PANTHER" id="PTHR23502:SF51">
    <property type="entry name" value="QUINIDINE RESISTANCE PROTEIN 1-RELATED"/>
    <property type="match status" value="1"/>
</dbReference>
<name>A0A2H4SRS1_CORMI</name>
<evidence type="ECO:0000259" key="8">
    <source>
        <dbReference type="PROSITE" id="PS50850"/>
    </source>
</evidence>
<comment type="subcellular location">
    <subcellularLocation>
        <location evidence="1">Membrane</location>
        <topology evidence="1">Multi-pass membrane protein</topology>
    </subcellularLocation>
</comment>
<feature type="transmembrane region" description="Helical" evidence="7">
    <location>
        <begin position="337"/>
        <end position="359"/>
    </location>
</feature>
<feature type="transmembrane region" description="Helical" evidence="7">
    <location>
        <begin position="53"/>
        <end position="75"/>
    </location>
</feature>
<dbReference type="InterPro" id="IPR020846">
    <property type="entry name" value="MFS_dom"/>
</dbReference>
<accession>A0A2H4SRS1</accession>
<dbReference type="Proteomes" id="UP000323067">
    <property type="component" value="Chromosome iii"/>
</dbReference>
<evidence type="ECO:0000256" key="2">
    <source>
        <dbReference type="ARBA" id="ARBA00022448"/>
    </source>
</evidence>
<dbReference type="Pfam" id="PF07690">
    <property type="entry name" value="MFS_1"/>
    <property type="match status" value="1"/>
</dbReference>
<feature type="domain" description="Major facilitator superfamily (MFS) profile" evidence="8">
    <location>
        <begin position="54"/>
        <end position="508"/>
    </location>
</feature>
<evidence type="ECO:0000256" key="3">
    <source>
        <dbReference type="ARBA" id="ARBA00022692"/>
    </source>
</evidence>
<dbReference type="Gene3D" id="1.20.1250.20">
    <property type="entry name" value="MFS general substrate transporter like domains"/>
    <property type="match status" value="1"/>
</dbReference>
<evidence type="ECO:0000313" key="9">
    <source>
        <dbReference type="EMBL" id="ATY65801.1"/>
    </source>
</evidence>
<feature type="transmembrane region" description="Helical" evidence="7">
    <location>
        <begin position="302"/>
        <end position="325"/>
    </location>
</feature>
<feature type="transmembrane region" description="Helical" evidence="7">
    <location>
        <begin position="209"/>
        <end position="228"/>
    </location>
</feature>
<feature type="transmembrane region" description="Helical" evidence="7">
    <location>
        <begin position="90"/>
        <end position="108"/>
    </location>
</feature>
<feature type="transmembrane region" description="Helical" evidence="7">
    <location>
        <begin position="120"/>
        <end position="138"/>
    </location>
</feature>
<sequence>MKTQVITRQQPVSTADSSPRDSVSAEEEAVMSDSSERTLTKPYCVYSSRKKTIIVLLATMTAFISTVSAQIYLPAMSPMARELNVTDEDITLTITTYMIFQGISPMFVTSVADTRGRRPAYAFCFVIYIAATVGLALVRDFAGAMALRSLQSIGSSSTMVLCSAVIADTITSAERGQYFAYTLIPQALGPSVGPTLGGVLTQYLGWRSIFWFLTIYAAVMAILTIGGLPETCRNMVQDGSILPPKLYQTPWQLFQLRRSKHAITYASSDEKPPRQPESKPQKTVLSNICKVITLLFKKESGILLWSNGLSYITFYCVPAAMPFLLRDSYSLSETEIGLMYLPLAGGVVLVALVSGRLFGWNYRRHCAARGLRFEHKSQVDINSFPIERTRLEIGIPMTILAGVCTMAWGWAMHTKSHIAVISVLNFFVGMGMACSNSCINLVLVDTNQGQAGTAMAASNITKCLIGAGATAAIVPLTTSIGAGPAFMVIGSAYFICCMLLVVVLMNGLKWRQQRVRDEKNDHI</sequence>
<dbReference type="OrthoDB" id="440553at2759"/>
<feature type="transmembrane region" description="Helical" evidence="7">
    <location>
        <begin position="463"/>
        <end position="482"/>
    </location>
</feature>
<gene>
    <name evidence="9" type="ORF">A9K55_002083</name>
</gene>
<evidence type="ECO:0000256" key="6">
    <source>
        <dbReference type="SAM" id="MobiDB-lite"/>
    </source>
</evidence>
<keyword evidence="2" id="KW-0813">Transport</keyword>
<dbReference type="SUPFAM" id="SSF103473">
    <property type="entry name" value="MFS general substrate transporter"/>
    <property type="match status" value="1"/>
</dbReference>
<evidence type="ECO:0000256" key="7">
    <source>
        <dbReference type="SAM" id="Phobius"/>
    </source>
</evidence>
<dbReference type="PANTHER" id="PTHR23502">
    <property type="entry name" value="MAJOR FACILITATOR SUPERFAMILY"/>
    <property type="match status" value="1"/>
</dbReference>
<keyword evidence="5 7" id="KW-0472">Membrane</keyword>
<dbReference type="InterPro" id="IPR011701">
    <property type="entry name" value="MFS"/>
</dbReference>
<feature type="region of interest" description="Disordered" evidence="6">
    <location>
        <begin position="1"/>
        <end position="33"/>
    </location>
</feature>
<feature type="transmembrane region" description="Helical" evidence="7">
    <location>
        <begin position="417"/>
        <end position="443"/>
    </location>
</feature>
<dbReference type="InterPro" id="IPR036259">
    <property type="entry name" value="MFS_trans_sf"/>
</dbReference>
<organism evidence="9 10">
    <name type="scientific">Cordyceps militaris</name>
    <name type="common">Caterpillar fungus</name>
    <name type="synonym">Clavaria militaris</name>
    <dbReference type="NCBI Taxonomy" id="73501"/>
    <lineage>
        <taxon>Eukaryota</taxon>
        <taxon>Fungi</taxon>
        <taxon>Dikarya</taxon>
        <taxon>Ascomycota</taxon>
        <taxon>Pezizomycotina</taxon>
        <taxon>Sordariomycetes</taxon>
        <taxon>Hypocreomycetidae</taxon>
        <taxon>Hypocreales</taxon>
        <taxon>Cordycipitaceae</taxon>
        <taxon>Cordyceps</taxon>
    </lineage>
</organism>
<evidence type="ECO:0000256" key="1">
    <source>
        <dbReference type="ARBA" id="ARBA00004141"/>
    </source>
</evidence>
<dbReference type="AlphaFoldDB" id="A0A2H4SRS1"/>
<dbReference type="PROSITE" id="PS50850">
    <property type="entry name" value="MFS"/>
    <property type="match status" value="1"/>
</dbReference>
<evidence type="ECO:0000256" key="4">
    <source>
        <dbReference type="ARBA" id="ARBA00022989"/>
    </source>
</evidence>
<keyword evidence="4 7" id="KW-1133">Transmembrane helix</keyword>
<feature type="transmembrane region" description="Helical" evidence="7">
    <location>
        <begin position="488"/>
        <end position="508"/>
    </location>
</feature>
<protein>
    <submittedName>
        <fullName evidence="9">Major facilitator superfamily transporter</fullName>
    </submittedName>
</protein>
<dbReference type="VEuPathDB" id="FungiDB:CCM_08483"/>
<dbReference type="GO" id="GO:0022857">
    <property type="term" value="F:transmembrane transporter activity"/>
    <property type="evidence" value="ECO:0007669"/>
    <property type="project" value="InterPro"/>
</dbReference>
<feature type="compositionally biased region" description="Polar residues" evidence="6">
    <location>
        <begin position="1"/>
        <end position="21"/>
    </location>
</feature>
<dbReference type="FunFam" id="1.20.1720.10:FF:000009">
    <property type="entry name" value="MFS multidrug transporter"/>
    <property type="match status" value="1"/>
</dbReference>
<dbReference type="GO" id="GO:0005886">
    <property type="term" value="C:plasma membrane"/>
    <property type="evidence" value="ECO:0007669"/>
    <property type="project" value="TreeGrafter"/>
</dbReference>
<dbReference type="EMBL" id="CP023326">
    <property type="protein sequence ID" value="ATY65801.1"/>
    <property type="molecule type" value="Genomic_DNA"/>
</dbReference>
<reference evidence="9 10" key="1">
    <citation type="journal article" date="2017" name="BMC Genomics">
        <title>Chromosome level assembly and secondary metabolite potential of the parasitic fungus Cordyceps militaris.</title>
        <authorList>
            <person name="Kramer G.J."/>
            <person name="Nodwell J.R."/>
        </authorList>
    </citation>
    <scope>NUCLEOTIDE SEQUENCE [LARGE SCALE GENOMIC DNA]</scope>
    <source>
        <strain evidence="9 10">ATCC 34164</strain>
    </source>
</reference>